<keyword evidence="3" id="KW-1185">Reference proteome</keyword>
<sequence>MRINDALRKLLGDAWHARLVDLLRAWPLLVLFLVTFPVVLLLNPMKAGLALFGIAKIAMGGYLGYFVDRWAFRPEDRPHALEGISKGTAWKRRAIIIAAALVAAALIP</sequence>
<evidence type="ECO:0000313" key="2">
    <source>
        <dbReference type="EMBL" id="MFC3716823.1"/>
    </source>
</evidence>
<keyword evidence="1" id="KW-0812">Transmembrane</keyword>
<dbReference type="EMBL" id="JBHRYA010000007">
    <property type="protein sequence ID" value="MFC3716823.1"/>
    <property type="molecule type" value="Genomic_DNA"/>
</dbReference>
<organism evidence="2 3">
    <name type="scientific">Luteimonas soli</name>
    <dbReference type="NCBI Taxonomy" id="1648966"/>
    <lineage>
        <taxon>Bacteria</taxon>
        <taxon>Pseudomonadati</taxon>
        <taxon>Pseudomonadota</taxon>
        <taxon>Gammaproteobacteria</taxon>
        <taxon>Lysobacterales</taxon>
        <taxon>Lysobacteraceae</taxon>
        <taxon>Luteimonas</taxon>
    </lineage>
</organism>
<name>A0ABV7XM04_9GAMM</name>
<protein>
    <submittedName>
        <fullName evidence="2">Uncharacterized protein</fullName>
    </submittedName>
</protein>
<proteinExistence type="predicted"/>
<feature type="transmembrane region" description="Helical" evidence="1">
    <location>
        <begin position="48"/>
        <end position="68"/>
    </location>
</feature>
<dbReference type="RefSeq" id="WP_386744257.1">
    <property type="nucleotide sequence ID" value="NZ_JBHRYA010000007.1"/>
</dbReference>
<gene>
    <name evidence="2" type="ORF">ACFONC_11740</name>
</gene>
<keyword evidence="1" id="KW-1133">Transmembrane helix</keyword>
<evidence type="ECO:0000256" key="1">
    <source>
        <dbReference type="SAM" id="Phobius"/>
    </source>
</evidence>
<dbReference type="Proteomes" id="UP001595705">
    <property type="component" value="Unassembled WGS sequence"/>
</dbReference>
<keyword evidence="1" id="KW-0472">Membrane</keyword>
<reference evidence="3" key="1">
    <citation type="journal article" date="2019" name="Int. J. Syst. Evol. Microbiol.">
        <title>The Global Catalogue of Microorganisms (GCM) 10K type strain sequencing project: providing services to taxonomists for standard genome sequencing and annotation.</title>
        <authorList>
            <consortium name="The Broad Institute Genomics Platform"/>
            <consortium name="The Broad Institute Genome Sequencing Center for Infectious Disease"/>
            <person name="Wu L."/>
            <person name="Ma J."/>
        </authorList>
    </citation>
    <scope>NUCLEOTIDE SEQUENCE [LARGE SCALE GENOMIC DNA]</scope>
    <source>
        <strain evidence="3">KCTC 42441</strain>
    </source>
</reference>
<evidence type="ECO:0000313" key="3">
    <source>
        <dbReference type="Proteomes" id="UP001595705"/>
    </source>
</evidence>
<accession>A0ABV7XM04</accession>
<feature type="transmembrane region" description="Helical" evidence="1">
    <location>
        <begin position="21"/>
        <end position="42"/>
    </location>
</feature>
<comment type="caution">
    <text evidence="2">The sequence shown here is derived from an EMBL/GenBank/DDBJ whole genome shotgun (WGS) entry which is preliminary data.</text>
</comment>